<feature type="binding site" evidence="2">
    <location>
        <position position="39"/>
    </location>
    <ligand>
        <name>substrate</name>
    </ligand>
</feature>
<dbReference type="Proteomes" id="UP000248014">
    <property type="component" value="Unassembled WGS sequence"/>
</dbReference>
<evidence type="ECO:0000256" key="4">
    <source>
        <dbReference type="RuleBase" id="RU361220"/>
    </source>
</evidence>
<accession>A0A2V3V3Q4</accession>
<reference evidence="5 6" key="1">
    <citation type="submission" date="2018-05" db="EMBL/GenBank/DDBJ databases">
        <title>Genomic Encyclopedia of Type Strains, Phase IV (KMG-IV): sequencing the most valuable type-strain genomes for metagenomic binning, comparative biology and taxonomic classification.</title>
        <authorList>
            <person name="Goeker M."/>
        </authorList>
    </citation>
    <scope>NUCLEOTIDE SEQUENCE [LARGE SCALE GENOMIC DNA]</scope>
    <source>
        <strain evidence="5 6">DSM 3183</strain>
    </source>
</reference>
<protein>
    <submittedName>
        <fullName evidence="5">Levansucrase</fullName>
    </submittedName>
</protein>
<keyword evidence="6" id="KW-1185">Reference proteome</keyword>
<dbReference type="InterPro" id="IPR023296">
    <property type="entry name" value="Glyco_hydro_beta-prop_sf"/>
</dbReference>
<dbReference type="CDD" id="cd08997">
    <property type="entry name" value="GH68"/>
    <property type="match status" value="1"/>
</dbReference>
<evidence type="ECO:0000256" key="3">
    <source>
        <dbReference type="PIRSR" id="PIRSR603469-4"/>
    </source>
</evidence>
<comment type="similarity">
    <text evidence="1 4">Belongs to the glycosyl hydrolase 68 family.</text>
</comment>
<dbReference type="Gene3D" id="2.115.10.20">
    <property type="entry name" value="Glycosyl hydrolase domain, family 43"/>
    <property type="match status" value="1"/>
</dbReference>
<dbReference type="Pfam" id="PF02435">
    <property type="entry name" value="Glyco_hydro_68"/>
    <property type="match status" value="2"/>
</dbReference>
<gene>
    <name evidence="5" type="ORF">C7451_105196</name>
</gene>
<dbReference type="GO" id="GO:0009758">
    <property type="term" value="P:carbohydrate utilization"/>
    <property type="evidence" value="ECO:0007669"/>
    <property type="project" value="InterPro"/>
</dbReference>
<dbReference type="OrthoDB" id="3359526at2"/>
<dbReference type="EMBL" id="QJJM01000005">
    <property type="protein sequence ID" value="PXW76422.1"/>
    <property type="molecule type" value="Genomic_DNA"/>
</dbReference>
<proteinExistence type="inferred from homology"/>
<evidence type="ECO:0000256" key="2">
    <source>
        <dbReference type="PIRSR" id="PIRSR603469-2"/>
    </source>
</evidence>
<evidence type="ECO:0000256" key="1">
    <source>
        <dbReference type="ARBA" id="ARBA00006775"/>
    </source>
</evidence>
<dbReference type="AlphaFoldDB" id="A0A2V3V3Q4"/>
<dbReference type="SUPFAM" id="SSF75005">
    <property type="entry name" value="Arabinanase/levansucrase/invertase"/>
    <property type="match status" value="1"/>
</dbReference>
<evidence type="ECO:0000313" key="6">
    <source>
        <dbReference type="Proteomes" id="UP000248014"/>
    </source>
</evidence>
<sequence length="382" mass="41330">MTTAWTAEHVAALADQPLPAPGLIGEADARRIMPDLLLWDMWPLQLPDGAIAPVNQGSLWMVLAAPDRGDPILRHFEAKIRLLHLDAAGWHDLGEMMPGGLGDFEREWSGSALLEGDRVTLYFTAAGYADRPGGFQQRLAQTTGTLQADGRITGWSPVRESMVADGKMYLAADRHEGAPGTVKAFRDPAFFVDPRDGARYLVFTATLATSSHAFNGAVGLARMDDTGAWQLLPPIIHADTLNNELERAQIIAHQGLYYAFWSTQRSVFNPDGPTGPTGFYGMVADSIAGPWRPLNGTGLVIANPDEEPMQTYSWFASTELLVCSFIDHWGLNGRKPSDSALVAAETFGGTPAPMVRIALDGDRSSIVEVFAMDQLHAVCDAG</sequence>
<feature type="binding site" evidence="2">
    <location>
        <position position="109"/>
    </location>
    <ligand>
        <name>substrate</name>
    </ligand>
</feature>
<organism evidence="5 6">
    <name type="scientific">Blastomonas natatoria</name>
    <dbReference type="NCBI Taxonomy" id="34015"/>
    <lineage>
        <taxon>Bacteria</taxon>
        <taxon>Pseudomonadati</taxon>
        <taxon>Pseudomonadota</taxon>
        <taxon>Alphaproteobacteria</taxon>
        <taxon>Sphingomonadales</taxon>
        <taxon>Sphingomonadaceae</taxon>
        <taxon>Blastomonas</taxon>
    </lineage>
</organism>
<dbReference type="InterPro" id="IPR003469">
    <property type="entry name" value="Glyco_hydro_68"/>
</dbReference>
<comment type="caution">
    <text evidence="5">The sequence shown here is derived from an EMBL/GenBank/DDBJ whole genome shotgun (WGS) entry which is preliminary data.</text>
</comment>
<feature type="site" description="Transition state stabilizer" evidence="3">
    <location>
        <position position="187"/>
    </location>
</feature>
<feature type="binding site" evidence="2">
    <location>
        <begin position="186"/>
        <end position="187"/>
    </location>
    <ligand>
        <name>substrate</name>
    </ligand>
</feature>
<evidence type="ECO:0000313" key="5">
    <source>
        <dbReference type="EMBL" id="PXW76422.1"/>
    </source>
</evidence>
<dbReference type="GO" id="GO:0050053">
    <property type="term" value="F:levansucrase activity"/>
    <property type="evidence" value="ECO:0007669"/>
    <property type="project" value="InterPro"/>
</dbReference>
<dbReference type="RefSeq" id="WP_110298452.1">
    <property type="nucleotide sequence ID" value="NZ_QJJM01000005.1"/>
</dbReference>
<name>A0A2V3V3Q4_9SPHN</name>